<keyword evidence="4" id="KW-0560">Oxidoreductase</keyword>
<dbReference type="Gene3D" id="1.10.630.10">
    <property type="entry name" value="Cytochrome P450"/>
    <property type="match status" value="1"/>
</dbReference>
<evidence type="ECO:0000256" key="6">
    <source>
        <dbReference type="ARBA" id="ARBA00023033"/>
    </source>
</evidence>
<dbReference type="Pfam" id="PF00067">
    <property type="entry name" value="p450"/>
    <property type="match status" value="1"/>
</dbReference>
<accession>A0A6J7SM89</accession>
<evidence type="ECO:0000256" key="5">
    <source>
        <dbReference type="ARBA" id="ARBA00023004"/>
    </source>
</evidence>
<gene>
    <name evidence="7" type="ORF">UFOPK3495_00261</name>
    <name evidence="8" type="ORF">UFOPK4237_01540</name>
</gene>
<dbReference type="PROSITE" id="PS00086">
    <property type="entry name" value="CYTOCHROME_P450"/>
    <property type="match status" value="1"/>
</dbReference>
<dbReference type="InterPro" id="IPR036396">
    <property type="entry name" value="Cyt_P450_sf"/>
</dbReference>
<dbReference type="GO" id="GO:0020037">
    <property type="term" value="F:heme binding"/>
    <property type="evidence" value="ECO:0007669"/>
    <property type="project" value="InterPro"/>
</dbReference>
<comment type="similarity">
    <text evidence="1">Belongs to the cytochrome P450 family.</text>
</comment>
<dbReference type="InterPro" id="IPR050196">
    <property type="entry name" value="Cytochrome_P450_Monoox"/>
</dbReference>
<dbReference type="GO" id="GO:0005506">
    <property type="term" value="F:iron ion binding"/>
    <property type="evidence" value="ECO:0007669"/>
    <property type="project" value="InterPro"/>
</dbReference>
<dbReference type="GO" id="GO:0016705">
    <property type="term" value="F:oxidoreductase activity, acting on paired donors, with incorporation or reduction of molecular oxygen"/>
    <property type="evidence" value="ECO:0007669"/>
    <property type="project" value="InterPro"/>
</dbReference>
<dbReference type="PANTHER" id="PTHR24291">
    <property type="entry name" value="CYTOCHROME P450 FAMILY 4"/>
    <property type="match status" value="1"/>
</dbReference>
<name>A0A6J7SM89_9ZZZZ</name>
<dbReference type="SUPFAM" id="SSF48264">
    <property type="entry name" value="Cytochrome P450"/>
    <property type="match status" value="1"/>
</dbReference>
<dbReference type="EMBL" id="CAFBMC010000007">
    <property type="protein sequence ID" value="CAB4889738.1"/>
    <property type="molecule type" value="Genomic_DNA"/>
</dbReference>
<evidence type="ECO:0000256" key="3">
    <source>
        <dbReference type="ARBA" id="ARBA00022723"/>
    </source>
</evidence>
<proteinExistence type="inferred from homology"/>
<dbReference type="AlphaFoldDB" id="A0A6J7SM89"/>
<organism evidence="8">
    <name type="scientific">freshwater metagenome</name>
    <dbReference type="NCBI Taxonomy" id="449393"/>
    <lineage>
        <taxon>unclassified sequences</taxon>
        <taxon>metagenomes</taxon>
        <taxon>ecological metagenomes</taxon>
    </lineage>
</organism>
<evidence type="ECO:0000313" key="8">
    <source>
        <dbReference type="EMBL" id="CAB5042469.1"/>
    </source>
</evidence>
<dbReference type="PANTHER" id="PTHR24291:SF50">
    <property type="entry name" value="BIFUNCTIONAL ALBAFLAVENONE MONOOXYGENASE_TERPENE SYNTHASE"/>
    <property type="match status" value="1"/>
</dbReference>
<protein>
    <submittedName>
        <fullName evidence="8">Unannotated protein</fullName>
    </submittedName>
</protein>
<dbReference type="InterPro" id="IPR017972">
    <property type="entry name" value="Cyt_P450_CS"/>
</dbReference>
<evidence type="ECO:0000256" key="2">
    <source>
        <dbReference type="ARBA" id="ARBA00022617"/>
    </source>
</evidence>
<dbReference type="PRINTS" id="PR00463">
    <property type="entry name" value="EP450I"/>
</dbReference>
<dbReference type="GO" id="GO:0004497">
    <property type="term" value="F:monooxygenase activity"/>
    <property type="evidence" value="ECO:0007669"/>
    <property type="project" value="UniProtKB-KW"/>
</dbReference>
<reference evidence="8" key="1">
    <citation type="submission" date="2020-05" db="EMBL/GenBank/DDBJ databases">
        <authorList>
            <person name="Chiriac C."/>
            <person name="Salcher M."/>
            <person name="Ghai R."/>
            <person name="Kavagutti S V."/>
        </authorList>
    </citation>
    <scope>NUCLEOTIDE SEQUENCE</scope>
</reference>
<dbReference type="EMBL" id="CAFBPZ010000142">
    <property type="protein sequence ID" value="CAB5042469.1"/>
    <property type="molecule type" value="Genomic_DNA"/>
</dbReference>
<keyword evidence="6" id="KW-0503">Monooxygenase</keyword>
<keyword evidence="2" id="KW-0349">Heme</keyword>
<keyword evidence="5" id="KW-0408">Iron</keyword>
<keyword evidence="3" id="KW-0479">Metal-binding</keyword>
<dbReference type="InterPro" id="IPR002401">
    <property type="entry name" value="Cyt_P450_E_grp-I"/>
</dbReference>
<evidence type="ECO:0000313" key="7">
    <source>
        <dbReference type="EMBL" id="CAB4889738.1"/>
    </source>
</evidence>
<dbReference type="InterPro" id="IPR001128">
    <property type="entry name" value="Cyt_P450"/>
</dbReference>
<evidence type="ECO:0000256" key="4">
    <source>
        <dbReference type="ARBA" id="ARBA00023002"/>
    </source>
</evidence>
<dbReference type="PRINTS" id="PR00385">
    <property type="entry name" value="P450"/>
</dbReference>
<evidence type="ECO:0000256" key="1">
    <source>
        <dbReference type="ARBA" id="ARBA00010617"/>
    </source>
</evidence>
<sequence length="460" mass="50631">MPELVIPDRKYMGTPATAPGPSGPQMLPAFAAIRRDPLQYLNHIWQTYGDVAQFPIPRPPSYLVSHPDAVKRVLVDRPREYSKETIQYKALSLVTGSGLLTALDPPWKEHRLMLQPAFHPRQLEPLVQQVESGVQRLLAQWSDLPDGALVDIEQAMLRVALETVGHALFTEDLSGDAAELTSATLDALEVVVARARVPITPPAWMPTPANRRLRRANTTLDAAVSRLVAARREGQSSSTPDVLDLLIAARNSDGQPLTEREIRDEIVTFIVAGHETVAAALTWSWALLAAHPQIQDQLHDEVSAAVTADALSLDQLSDLPFTRACVDEALRLYPPAWLITRKALSDDELAGAQIPAGALIIMSPWLVHRHPDFWSEPDSFIPSRFIDGSITRHAFIPFGNGLRLCIGRDFAYAEAIAVVARLATRFQLRYPEGKIIPDVNPSVTMRPIGGLHLQVSARGE</sequence>